<feature type="transmembrane region" description="Helical" evidence="12">
    <location>
        <begin position="20"/>
        <end position="38"/>
    </location>
</feature>
<organism evidence="13">
    <name type="scientific">Idotea baltica</name>
    <dbReference type="NCBI Taxonomy" id="82763"/>
    <lineage>
        <taxon>Eukaryota</taxon>
        <taxon>Metazoa</taxon>
        <taxon>Ecdysozoa</taxon>
        <taxon>Arthropoda</taxon>
        <taxon>Crustacea</taxon>
        <taxon>Multicrustacea</taxon>
        <taxon>Malacostraca</taxon>
        <taxon>Eumalacostraca</taxon>
        <taxon>Peracarida</taxon>
        <taxon>Isopoda</taxon>
        <taxon>Valvifera</taxon>
        <taxon>Idoteidae</taxon>
        <taxon>Idotea</taxon>
    </lineage>
</organism>
<evidence type="ECO:0000256" key="3">
    <source>
        <dbReference type="ARBA" id="ARBA00022448"/>
    </source>
</evidence>
<keyword evidence="7 12" id="KW-1133">Transmembrane helix</keyword>
<evidence type="ECO:0000313" key="13">
    <source>
        <dbReference type="EMBL" id="ABD85311.1"/>
    </source>
</evidence>
<dbReference type="PANTHER" id="PTHR11410">
    <property type="entry name" value="ATP SYNTHASE SUBUNIT A"/>
    <property type="match status" value="1"/>
</dbReference>
<dbReference type="NCBIfam" id="TIGR01131">
    <property type="entry name" value="ATP_synt_6_or_A"/>
    <property type="match status" value="1"/>
</dbReference>
<dbReference type="GO" id="GO:0046933">
    <property type="term" value="F:proton-transporting ATP synthase activity, rotational mechanism"/>
    <property type="evidence" value="ECO:0007669"/>
    <property type="project" value="TreeGrafter"/>
</dbReference>
<dbReference type="PRINTS" id="PR00123">
    <property type="entry name" value="ATPASEA"/>
</dbReference>
<feature type="transmembrane region" description="Helical" evidence="12">
    <location>
        <begin position="194"/>
        <end position="219"/>
    </location>
</feature>
<dbReference type="AlphaFoldDB" id="Q19TW8"/>
<dbReference type="GO" id="GO:0045259">
    <property type="term" value="C:proton-transporting ATP synthase complex"/>
    <property type="evidence" value="ECO:0007669"/>
    <property type="project" value="UniProtKB-KW"/>
</dbReference>
<accession>Q19TW8</accession>
<evidence type="ECO:0000256" key="12">
    <source>
        <dbReference type="SAM" id="Phobius"/>
    </source>
</evidence>
<evidence type="ECO:0000256" key="10">
    <source>
        <dbReference type="ARBA" id="ARBA00023310"/>
    </source>
</evidence>
<dbReference type="EMBL" id="DQ442915">
    <property type="protein sequence ID" value="ABD85311.1"/>
    <property type="molecule type" value="Genomic_DNA"/>
</dbReference>
<dbReference type="PROSITE" id="PS00449">
    <property type="entry name" value="ATPASE_A"/>
    <property type="match status" value="1"/>
</dbReference>
<sequence length="222" mass="24296">MTNLFSVFDPSSSLVPFSLNWAAATLGLIFLPYCFWTVPSRYTAVFKSVEKALSREMNLLLGESNQFLTLIFLSMFIFIFMNNSLGMLPYVFTASSQLVISLSLALPLWTGYFIYGWVKHTTHMLAHLVPQGTPGVLMPFMVLIESISGVIRPGTLAVRLAANMIAGHLLLTLLSGSISIFSPLSGLIFLVSQIALLVLETAVAVIQAYVFAVLSTLYASEV</sequence>
<geneLocation type="mitochondrion" evidence="13"/>
<keyword evidence="6" id="KW-0375">Hydrogen ion transport</keyword>
<evidence type="ECO:0000256" key="8">
    <source>
        <dbReference type="ARBA" id="ARBA00023065"/>
    </source>
</evidence>
<dbReference type="PANTHER" id="PTHR11410:SF0">
    <property type="entry name" value="ATP SYNTHASE SUBUNIT A"/>
    <property type="match status" value="1"/>
</dbReference>
<evidence type="ECO:0000256" key="5">
    <source>
        <dbReference type="ARBA" id="ARBA00022692"/>
    </source>
</evidence>
<evidence type="ECO:0000256" key="7">
    <source>
        <dbReference type="ARBA" id="ARBA00022989"/>
    </source>
</evidence>
<name>Q19TW8_9CRUS</name>
<keyword evidence="9 12" id="KW-0472">Membrane</keyword>
<dbReference type="Pfam" id="PF00119">
    <property type="entry name" value="ATP-synt_A"/>
    <property type="match status" value="1"/>
</dbReference>
<evidence type="ECO:0000256" key="2">
    <source>
        <dbReference type="ARBA" id="ARBA00006810"/>
    </source>
</evidence>
<keyword evidence="5 12" id="KW-0812">Transmembrane</keyword>
<comment type="similarity">
    <text evidence="2">Belongs to the ATPase A chain family.</text>
</comment>
<keyword evidence="4" id="KW-0138">CF(0)</keyword>
<dbReference type="InterPro" id="IPR023011">
    <property type="entry name" value="ATP_synth_F0_asu_AS"/>
</dbReference>
<dbReference type="SUPFAM" id="SSF81336">
    <property type="entry name" value="F1F0 ATP synthase subunit A"/>
    <property type="match status" value="1"/>
</dbReference>
<reference evidence="13" key="1">
    <citation type="journal article" date="2006" name="Mol. Phylogenet. Evol.">
        <title>Major rearrangements characterize the mitochondrial genome of the isopod Idotea baltica (Crustacea: Peracarida).</title>
        <authorList>
            <person name="Podsiadlowski L."/>
            <person name="Bartolomaeus T."/>
        </authorList>
    </citation>
    <scope>NUCLEOTIDE SEQUENCE</scope>
</reference>
<protein>
    <recommendedName>
        <fullName evidence="11">ATP synthase subunit a</fullName>
    </recommendedName>
</protein>
<gene>
    <name evidence="13" type="primary">ATP6</name>
</gene>
<keyword evidence="10" id="KW-0066">ATP synthesis</keyword>
<feature type="transmembrane region" description="Helical" evidence="12">
    <location>
        <begin position="87"/>
        <end position="115"/>
    </location>
</feature>
<evidence type="ECO:0000256" key="6">
    <source>
        <dbReference type="ARBA" id="ARBA00022781"/>
    </source>
</evidence>
<keyword evidence="3" id="KW-0813">Transport</keyword>
<feature type="transmembrane region" description="Helical" evidence="12">
    <location>
        <begin position="59"/>
        <end position="81"/>
    </location>
</feature>
<keyword evidence="13" id="KW-0496">Mitochondrion</keyword>
<dbReference type="InterPro" id="IPR045083">
    <property type="entry name" value="ATP_synth_F0_asu_bact/mt"/>
</dbReference>
<dbReference type="InterPro" id="IPR000568">
    <property type="entry name" value="ATP_synth_F0_asu"/>
</dbReference>
<feature type="transmembrane region" description="Helical" evidence="12">
    <location>
        <begin position="160"/>
        <end position="182"/>
    </location>
</feature>
<keyword evidence="8" id="KW-0406">Ion transport</keyword>
<evidence type="ECO:0000256" key="1">
    <source>
        <dbReference type="ARBA" id="ARBA00004141"/>
    </source>
</evidence>
<comment type="subcellular location">
    <subcellularLocation>
        <location evidence="1">Membrane</location>
        <topology evidence="1">Multi-pass membrane protein</topology>
    </subcellularLocation>
    <subcellularLocation>
        <location evidence="11">Mitochondrion inner membrane</location>
        <topology evidence="11">Multi-pass membrane protein</topology>
    </subcellularLocation>
</comment>
<dbReference type="Gene3D" id="1.20.120.220">
    <property type="entry name" value="ATP synthase, F0 complex, subunit A"/>
    <property type="match status" value="1"/>
</dbReference>
<dbReference type="GO" id="GO:0005743">
    <property type="term" value="C:mitochondrial inner membrane"/>
    <property type="evidence" value="ECO:0007669"/>
    <property type="project" value="UniProtKB-SubCell"/>
</dbReference>
<evidence type="ECO:0000256" key="11">
    <source>
        <dbReference type="RuleBase" id="RU004450"/>
    </source>
</evidence>
<evidence type="ECO:0000256" key="4">
    <source>
        <dbReference type="ARBA" id="ARBA00022547"/>
    </source>
</evidence>
<dbReference type="CDD" id="cd00310">
    <property type="entry name" value="ATP-synt_Fo_a_6"/>
    <property type="match status" value="1"/>
</dbReference>
<dbReference type="InterPro" id="IPR035908">
    <property type="entry name" value="F0_ATP_A_sf"/>
</dbReference>
<proteinExistence type="inferred from homology"/>
<evidence type="ECO:0000256" key="9">
    <source>
        <dbReference type="ARBA" id="ARBA00023136"/>
    </source>
</evidence>